<dbReference type="InterPro" id="IPR036047">
    <property type="entry name" value="F-box-like_dom_sf"/>
</dbReference>
<dbReference type="Pfam" id="PF12937">
    <property type="entry name" value="F-box-like"/>
    <property type="match status" value="1"/>
</dbReference>
<proteinExistence type="predicted"/>
<dbReference type="VEuPathDB" id="FungiDB:SCHCODRAFT_02590298"/>
<evidence type="ECO:0000313" key="2">
    <source>
        <dbReference type="EMBL" id="EFI92562.1"/>
    </source>
</evidence>
<dbReference type="InParanoid" id="D8QGV4"/>
<keyword evidence="3" id="KW-1185">Reference proteome</keyword>
<dbReference type="HOGENOM" id="CLU_521901_0_0_1"/>
<dbReference type="AlphaFoldDB" id="D8QGV4"/>
<gene>
    <name evidence="2" type="ORF">SCHCODRAFT_113099</name>
</gene>
<organism evidence="3">
    <name type="scientific">Schizophyllum commune (strain H4-8 / FGSC 9210)</name>
    <name type="common">Split gill fungus</name>
    <dbReference type="NCBI Taxonomy" id="578458"/>
    <lineage>
        <taxon>Eukaryota</taxon>
        <taxon>Fungi</taxon>
        <taxon>Dikarya</taxon>
        <taxon>Basidiomycota</taxon>
        <taxon>Agaricomycotina</taxon>
        <taxon>Agaricomycetes</taxon>
        <taxon>Agaricomycetidae</taxon>
        <taxon>Agaricales</taxon>
        <taxon>Schizophyllaceae</taxon>
        <taxon>Schizophyllum</taxon>
    </lineage>
</organism>
<accession>D8QGV4</accession>
<feature type="non-terminal residue" evidence="2">
    <location>
        <position position="522"/>
    </location>
</feature>
<reference evidence="2 3" key="1">
    <citation type="journal article" date="2010" name="Nat. Biotechnol.">
        <title>Genome sequence of the model mushroom Schizophyllum commune.</title>
        <authorList>
            <person name="Ohm R.A."/>
            <person name="de Jong J.F."/>
            <person name="Lugones L.G."/>
            <person name="Aerts A."/>
            <person name="Kothe E."/>
            <person name="Stajich J.E."/>
            <person name="de Vries R.P."/>
            <person name="Record E."/>
            <person name="Levasseur A."/>
            <person name="Baker S.E."/>
            <person name="Bartholomew K.A."/>
            <person name="Coutinho P.M."/>
            <person name="Erdmann S."/>
            <person name="Fowler T.J."/>
            <person name="Gathman A.C."/>
            <person name="Lombard V."/>
            <person name="Henrissat B."/>
            <person name="Knabe N."/>
            <person name="Kuees U."/>
            <person name="Lilly W.W."/>
            <person name="Lindquist E."/>
            <person name="Lucas S."/>
            <person name="Magnuson J.K."/>
            <person name="Piumi F."/>
            <person name="Raudaskoski M."/>
            <person name="Salamov A."/>
            <person name="Schmutz J."/>
            <person name="Schwarze F.W.M.R."/>
            <person name="vanKuyk P.A."/>
            <person name="Horton J.S."/>
            <person name="Grigoriev I.V."/>
            <person name="Woesten H.A.B."/>
        </authorList>
    </citation>
    <scope>NUCLEOTIDE SEQUENCE [LARGE SCALE GENOMIC DNA]</scope>
    <source>
        <strain evidence="3">H4-8 / FGSC 9210</strain>
    </source>
</reference>
<dbReference type="Gene3D" id="1.20.1280.50">
    <property type="match status" value="1"/>
</dbReference>
<evidence type="ECO:0000259" key="1">
    <source>
        <dbReference type="Pfam" id="PF12937"/>
    </source>
</evidence>
<name>D8QGV4_SCHCM</name>
<dbReference type="Proteomes" id="UP000007431">
    <property type="component" value="Unassembled WGS sequence"/>
</dbReference>
<feature type="domain" description="F-box" evidence="1">
    <location>
        <begin position="91"/>
        <end position="122"/>
    </location>
</feature>
<dbReference type="InterPro" id="IPR001810">
    <property type="entry name" value="F-box_dom"/>
</dbReference>
<dbReference type="EMBL" id="GL377312">
    <property type="protein sequence ID" value="EFI92562.1"/>
    <property type="molecule type" value="Genomic_DNA"/>
</dbReference>
<sequence length="522" mass="57826">MSIHPTKDDPALSLSPHPDFRPSSIHCIRDAGAYSSRSKEHIATPEAKGDFIDLATKQHEDGDTERGFDSWCAIVLPSGSVSIAHAAHIVQRLPEELLEEIFAYAEGSKKELASYSLVCRAWSWPTRPFLFRVANIDTVIHRGTQRDATMSSTASMSSAYFAKSTAHSIDQFIAFLRAHPPIAQQYQRFHLGQRPWVDPVNSIVDDTIAQCLDCTPNIRYLDANSTEAPFSKALQASVARKLRASVVGFSMIQDVMAMPLVQAAVRDATHLVSLRVSVRDRLTPIRGLKAKGDTPRPSIRSLDVGPATRDLPKWLVSDDSPVSLENLQELTIHETALHIASIHEPLFTAVGSSVRVLTLASWDLDFSVKFDLFPSLRVLRICGMSLRGMSASRALLLFKQLPHSPAPQLEEVELVFMPVRSIDDDERTKGVKSWQDFADVLIGPGLIGLKRIKIMVDDRAESALRANSPRAFRGRPPKALRLAMHGEEGIAPEEPWTTAEQVGKTREILRKICPKLVQHGLL</sequence>
<protein>
    <submittedName>
        <fullName evidence="2">Expressed protein</fullName>
    </submittedName>
</protein>
<evidence type="ECO:0000313" key="3">
    <source>
        <dbReference type="Proteomes" id="UP000007431"/>
    </source>
</evidence>
<dbReference type="SUPFAM" id="SSF81383">
    <property type="entry name" value="F-box domain"/>
    <property type="match status" value="1"/>
</dbReference>